<proteinExistence type="predicted"/>
<accession>A0AAW5RQY0</accession>
<feature type="non-terminal residue" evidence="2">
    <location>
        <position position="186"/>
    </location>
</feature>
<evidence type="ECO:0000313" key="2">
    <source>
        <dbReference type="EMBL" id="MCV3289019.1"/>
    </source>
</evidence>
<comment type="caution">
    <text evidence="2">The sequence shown here is derived from an EMBL/GenBank/DDBJ whole genome shotgun (WGS) entry which is preliminary data.</text>
</comment>
<dbReference type="EMBL" id="JAJVCY010000019">
    <property type="protein sequence ID" value="MCV3289019.1"/>
    <property type="molecule type" value="Genomic_DNA"/>
</dbReference>
<dbReference type="InterPro" id="IPR025285">
    <property type="entry name" value="DUF4145"/>
</dbReference>
<sequence>MYYWSLLKQECPACEKPIVYLSHTPVDEQGIHGEPEHFLVFPRHSPRLPAPSEVPPAIATDYNEAGLVLEISAQASAALSRRCLQHLLNDTGLSKNSNLNRAIEEAMGKNLPSHITENLDAVRAIGNFAAHTQKSVNTGEILPVEPHEAEWNLDVLDMLFDFCYVQPAKNAARRAALNAKQKEAGK</sequence>
<dbReference type="RefSeq" id="WP_263685358.1">
    <property type="nucleotide sequence ID" value="NZ_JAJVCY010000019.1"/>
</dbReference>
<protein>
    <submittedName>
        <fullName evidence="2">DUF4145 domain-containing protein</fullName>
    </submittedName>
</protein>
<dbReference type="AlphaFoldDB" id="A0AAW5RQY0"/>
<organism evidence="2 3">
    <name type="scientific">Aeromonas media</name>
    <dbReference type="NCBI Taxonomy" id="651"/>
    <lineage>
        <taxon>Bacteria</taxon>
        <taxon>Pseudomonadati</taxon>
        <taxon>Pseudomonadota</taxon>
        <taxon>Gammaproteobacteria</taxon>
        <taxon>Aeromonadales</taxon>
        <taxon>Aeromonadaceae</taxon>
        <taxon>Aeromonas</taxon>
    </lineage>
</organism>
<dbReference type="Proteomes" id="UP001208651">
    <property type="component" value="Unassembled WGS sequence"/>
</dbReference>
<evidence type="ECO:0000313" key="3">
    <source>
        <dbReference type="Proteomes" id="UP001208651"/>
    </source>
</evidence>
<evidence type="ECO:0000259" key="1">
    <source>
        <dbReference type="Pfam" id="PF13643"/>
    </source>
</evidence>
<feature type="domain" description="DUF4145" evidence="1">
    <location>
        <begin position="63"/>
        <end position="141"/>
    </location>
</feature>
<gene>
    <name evidence="2" type="ORF">LZT28_12240</name>
</gene>
<name>A0AAW5RQY0_AERME</name>
<dbReference type="Pfam" id="PF13643">
    <property type="entry name" value="DUF4145"/>
    <property type="match status" value="1"/>
</dbReference>
<reference evidence="2" key="1">
    <citation type="submission" date="2022-01" db="EMBL/GenBank/DDBJ databases">
        <title>Comparison of Fish pathogen Aeromonas spp.</title>
        <authorList>
            <person name="Dubey S."/>
            <person name="Sorum H."/>
            <person name="Munangandu H.M."/>
        </authorList>
    </citation>
    <scope>NUCLEOTIDE SEQUENCE</scope>
    <source>
        <strain evidence="2">SD/21-15</strain>
    </source>
</reference>